<name>A0A9X3S2J3_9ACTN</name>
<evidence type="ECO:0008006" key="3">
    <source>
        <dbReference type="Google" id="ProtNLM"/>
    </source>
</evidence>
<evidence type="ECO:0000313" key="2">
    <source>
        <dbReference type="Proteomes" id="UP001149140"/>
    </source>
</evidence>
<gene>
    <name evidence="1" type="ORF">OM076_00130</name>
</gene>
<dbReference type="RefSeq" id="WP_270037242.1">
    <property type="nucleotide sequence ID" value="NZ_JAPDOD010000001.1"/>
</dbReference>
<evidence type="ECO:0000313" key="1">
    <source>
        <dbReference type="EMBL" id="MDA0158653.1"/>
    </source>
</evidence>
<dbReference type="SUPFAM" id="SSF52402">
    <property type="entry name" value="Adenine nucleotide alpha hydrolases-like"/>
    <property type="match status" value="1"/>
</dbReference>
<accession>A0A9X3S2J3</accession>
<proteinExistence type="predicted"/>
<protein>
    <recommendedName>
        <fullName evidence="3">Universal stress protein</fullName>
    </recommendedName>
</protein>
<comment type="caution">
    <text evidence="1">The sequence shown here is derived from an EMBL/GenBank/DDBJ whole genome shotgun (WGS) entry which is preliminary data.</text>
</comment>
<dbReference type="Proteomes" id="UP001149140">
    <property type="component" value="Unassembled WGS sequence"/>
</dbReference>
<dbReference type="EMBL" id="JAPDOD010000001">
    <property type="protein sequence ID" value="MDA0158653.1"/>
    <property type="molecule type" value="Genomic_DNA"/>
</dbReference>
<organism evidence="1 2">
    <name type="scientific">Solirubrobacter ginsenosidimutans</name>
    <dbReference type="NCBI Taxonomy" id="490573"/>
    <lineage>
        <taxon>Bacteria</taxon>
        <taxon>Bacillati</taxon>
        <taxon>Actinomycetota</taxon>
        <taxon>Thermoleophilia</taxon>
        <taxon>Solirubrobacterales</taxon>
        <taxon>Solirubrobacteraceae</taxon>
        <taxon>Solirubrobacter</taxon>
    </lineage>
</organism>
<dbReference type="AlphaFoldDB" id="A0A9X3S2J3"/>
<sequence>MPTAEEPRILVIANRTASTPRLLHEIGERAGTGATFTLLIPPDHGEHSDWSPEVALELVGRAAGADVASMASGEDPLDTVHRAVSDGEFDELIVCTAPAHLARWVHHDLPHRLQHLGLPVMVIAPDDAPIPGHVSQAMPETVTFALPGGGGEF</sequence>
<reference evidence="1" key="1">
    <citation type="submission" date="2022-10" db="EMBL/GenBank/DDBJ databases">
        <title>The WGS of Solirubrobacter ginsenosidimutans DSM 21036.</title>
        <authorList>
            <person name="Jiang Z."/>
        </authorList>
    </citation>
    <scope>NUCLEOTIDE SEQUENCE</scope>
    <source>
        <strain evidence="1">DSM 21036</strain>
    </source>
</reference>
<dbReference type="InterPro" id="IPR014729">
    <property type="entry name" value="Rossmann-like_a/b/a_fold"/>
</dbReference>
<dbReference type="Gene3D" id="3.40.50.620">
    <property type="entry name" value="HUPs"/>
    <property type="match status" value="1"/>
</dbReference>
<keyword evidence="2" id="KW-1185">Reference proteome</keyword>